<proteinExistence type="predicted"/>
<organism evidence="2 3">
    <name type="scientific">Cohnella ginsengisoli</name>
    <dbReference type="NCBI Taxonomy" id="425004"/>
    <lineage>
        <taxon>Bacteria</taxon>
        <taxon>Bacillati</taxon>
        <taxon>Bacillota</taxon>
        <taxon>Bacilli</taxon>
        <taxon>Bacillales</taxon>
        <taxon>Paenibacillaceae</taxon>
        <taxon>Cohnella</taxon>
    </lineage>
</organism>
<gene>
    <name evidence="2" type="ORF">OMP38_17860</name>
</gene>
<accession>A0A9X4QNF9</accession>
<evidence type="ECO:0000259" key="1">
    <source>
        <dbReference type="Pfam" id="PF17390"/>
    </source>
</evidence>
<comment type="caution">
    <text evidence="2">The sequence shown here is derived from an EMBL/GenBank/DDBJ whole genome shotgun (WGS) entry which is preliminary data.</text>
</comment>
<name>A0A9X4QNF9_9BACL</name>
<feature type="domain" description="Alpha-L-rhamnosidase C-terminal" evidence="1">
    <location>
        <begin position="2"/>
        <end position="44"/>
    </location>
</feature>
<reference evidence="2 3" key="1">
    <citation type="submission" date="2022-10" db="EMBL/GenBank/DDBJ databases">
        <title>Comparative genomic analysis of Cohnella hashimotonis sp. nov., isolated from the International Space Station.</title>
        <authorList>
            <person name="Simpson A."/>
            <person name="Venkateswaran K."/>
        </authorList>
    </citation>
    <scope>NUCLEOTIDE SEQUENCE [LARGE SCALE GENOMIC DNA]</scope>
    <source>
        <strain evidence="2 3">DSM 18997</strain>
    </source>
</reference>
<evidence type="ECO:0000313" key="3">
    <source>
        <dbReference type="Proteomes" id="UP001153387"/>
    </source>
</evidence>
<keyword evidence="3" id="KW-1185">Reference proteome</keyword>
<dbReference type="AlphaFoldDB" id="A0A9X4QNF9"/>
<dbReference type="Gene3D" id="2.60.420.10">
    <property type="entry name" value="Maltose phosphorylase, domain 3"/>
    <property type="match status" value="1"/>
</dbReference>
<protein>
    <recommendedName>
        <fullName evidence="1">Alpha-L-rhamnosidase C-terminal domain-containing protein</fullName>
    </recommendedName>
</protein>
<dbReference type="InterPro" id="IPR035398">
    <property type="entry name" value="Bac_rhamnosid_C"/>
</dbReference>
<dbReference type="Pfam" id="PF17390">
    <property type="entry name" value="Bac_rhamnosid_C"/>
    <property type="match status" value="1"/>
</dbReference>
<dbReference type="EMBL" id="JAPDHZ010000003">
    <property type="protein sequence ID" value="MDG0792531.1"/>
    <property type="molecule type" value="Genomic_DNA"/>
</dbReference>
<sequence>MGLKPAAPGWKAIRLAPRIPDELERFDFACRVRTGTIRIAYAHGELAIEAPEGVPVIRA</sequence>
<evidence type="ECO:0000313" key="2">
    <source>
        <dbReference type="EMBL" id="MDG0792531.1"/>
    </source>
</evidence>
<dbReference type="Proteomes" id="UP001153387">
    <property type="component" value="Unassembled WGS sequence"/>
</dbReference>